<gene>
    <name evidence="1" type="ORF">GCM10012278_23140</name>
</gene>
<dbReference type="PROSITE" id="PS51257">
    <property type="entry name" value="PROKAR_LIPOPROTEIN"/>
    <property type="match status" value="1"/>
</dbReference>
<dbReference type="AlphaFoldDB" id="A0A918A3X2"/>
<comment type="caution">
    <text evidence="1">The sequence shown here is derived from an EMBL/GenBank/DDBJ whole genome shotgun (WGS) entry which is preliminary data.</text>
</comment>
<dbReference type="EMBL" id="BMNK01000003">
    <property type="protein sequence ID" value="GGP05095.1"/>
    <property type="molecule type" value="Genomic_DNA"/>
</dbReference>
<reference evidence="1" key="2">
    <citation type="submission" date="2020-09" db="EMBL/GenBank/DDBJ databases">
        <authorList>
            <person name="Sun Q."/>
            <person name="Zhou Y."/>
        </authorList>
    </citation>
    <scope>NUCLEOTIDE SEQUENCE</scope>
    <source>
        <strain evidence="1">CGMCC 4.7430</strain>
    </source>
</reference>
<keyword evidence="2" id="KW-1185">Reference proteome</keyword>
<organism evidence="1 2">
    <name type="scientific">Nonomuraea glycinis</name>
    <dbReference type="NCBI Taxonomy" id="2047744"/>
    <lineage>
        <taxon>Bacteria</taxon>
        <taxon>Bacillati</taxon>
        <taxon>Actinomycetota</taxon>
        <taxon>Actinomycetes</taxon>
        <taxon>Streptosporangiales</taxon>
        <taxon>Streptosporangiaceae</taxon>
        <taxon>Nonomuraea</taxon>
    </lineage>
</organism>
<sequence length="108" mass="11543">MRMIPLSWSHALATGAALVTLVSCSTPGDKELFHVVNETGETLTLRWKTNPVPLATLTPGGGTSVGVHPSRCTNPDHQIVLSASSEANNNYEYGPGVCPGAMWKIRDR</sequence>
<name>A0A918A3X2_9ACTN</name>
<evidence type="ECO:0000313" key="1">
    <source>
        <dbReference type="EMBL" id="GGP05095.1"/>
    </source>
</evidence>
<accession>A0A918A3X2</accession>
<evidence type="ECO:0000313" key="2">
    <source>
        <dbReference type="Proteomes" id="UP000660745"/>
    </source>
</evidence>
<reference evidence="1" key="1">
    <citation type="journal article" date="2014" name="Int. J. Syst. Evol. Microbiol.">
        <title>Complete genome sequence of Corynebacterium casei LMG S-19264T (=DSM 44701T), isolated from a smear-ripened cheese.</title>
        <authorList>
            <consortium name="US DOE Joint Genome Institute (JGI-PGF)"/>
            <person name="Walter F."/>
            <person name="Albersmeier A."/>
            <person name="Kalinowski J."/>
            <person name="Ruckert C."/>
        </authorList>
    </citation>
    <scope>NUCLEOTIDE SEQUENCE</scope>
    <source>
        <strain evidence="1">CGMCC 4.7430</strain>
    </source>
</reference>
<proteinExistence type="predicted"/>
<dbReference type="Proteomes" id="UP000660745">
    <property type="component" value="Unassembled WGS sequence"/>
</dbReference>
<protein>
    <submittedName>
        <fullName evidence="1">Uncharacterized protein</fullName>
    </submittedName>
</protein>